<reference evidence="2" key="2">
    <citation type="submission" date="2021-12" db="EMBL/GenBank/DDBJ databases">
        <authorList>
            <person name="Lv X."/>
        </authorList>
    </citation>
    <scope>NUCLEOTIDE SEQUENCE</scope>
    <source>
        <strain evidence="2">HF2106</strain>
    </source>
</reference>
<evidence type="ECO:0000313" key="2">
    <source>
        <dbReference type="EMBL" id="MCE4121437.1"/>
    </source>
</evidence>
<evidence type="ECO:0000256" key="1">
    <source>
        <dbReference type="SAM" id="SignalP"/>
    </source>
</evidence>
<evidence type="ECO:0000313" key="5">
    <source>
        <dbReference type="Proteomes" id="UP000284990"/>
    </source>
</evidence>
<evidence type="ECO:0000313" key="6">
    <source>
        <dbReference type="Proteomes" id="UP000286077"/>
    </source>
</evidence>
<proteinExistence type="predicted"/>
<dbReference type="RefSeq" id="WP_118139638.1">
    <property type="nucleotide sequence ID" value="NZ_CATKVV010000004.1"/>
</dbReference>
<reference evidence="5 6" key="1">
    <citation type="submission" date="2018-08" db="EMBL/GenBank/DDBJ databases">
        <title>A genome reference for cultivated species of the human gut microbiota.</title>
        <authorList>
            <person name="Zou Y."/>
            <person name="Xue W."/>
            <person name="Luo G."/>
        </authorList>
    </citation>
    <scope>NUCLEOTIDE SEQUENCE [LARGE SCALE GENOMIC DNA]</scope>
    <source>
        <strain evidence="3 6">AF11-14</strain>
        <strain evidence="4 5">AM42-23AC</strain>
    </source>
</reference>
<comment type="caution">
    <text evidence="4">The sequence shown here is derived from an EMBL/GenBank/DDBJ whole genome shotgun (WGS) entry which is preliminary data.</text>
</comment>
<sequence length="467" mass="54357">MKHLRLILLLLAVCFTQISFSQDLAKKWESERILKSIISEILAEADTEQEAEEKISRLLVHDGEYITKQEKVNCANEYFEKCKKKLAKWDAKLAAGKKVYYEDAMYAANYYALGFKKICNQDYSKALEYLKLCPQIPVTKMYTVALQYQLNKDKAAALAAMSFINKPSKQLSDVASQYGLEDVYHEKIMSLIADKKQTLKRAIRSKDFETLLSFIPYDIPVVDSLFATCDVDIAIAEYVKDNISYIRKIEEVEDFDDRNVIKIYKEGDFPYGDRNNGWATQKDDYKEYFINKCAFKHEMPWALQAVKLDFKKIAKSYPVKQQMQAITIKAKNRKYYKFDIWLDDECKNINWAQSYADKETRNKKEQNMLNYIETFKSRNILGSFLAAVMVQVYGRSFTPEFKIKLFNVTKEIVDQVPSLKNNEALPVIISSNGKVTTKENCKSQETEKIYEPIMNFILAEYNKNKDK</sequence>
<dbReference type="EMBL" id="QSAQ01000010">
    <property type="protein sequence ID" value="RGW69108.1"/>
    <property type="molecule type" value="Genomic_DNA"/>
</dbReference>
<accession>A0AA92UXV2</accession>
<dbReference type="Proteomes" id="UP000284990">
    <property type="component" value="Unassembled WGS sequence"/>
</dbReference>
<keyword evidence="1" id="KW-0732">Signal</keyword>
<evidence type="ECO:0008006" key="7">
    <source>
        <dbReference type="Google" id="ProtNLM"/>
    </source>
</evidence>
<dbReference type="Proteomes" id="UP000286077">
    <property type="component" value="Unassembled WGS sequence"/>
</dbReference>
<feature type="signal peptide" evidence="1">
    <location>
        <begin position="1"/>
        <end position="21"/>
    </location>
</feature>
<organism evidence="4 5">
    <name type="scientific">Segatella copri</name>
    <dbReference type="NCBI Taxonomy" id="165179"/>
    <lineage>
        <taxon>Bacteria</taxon>
        <taxon>Pseudomonadati</taxon>
        <taxon>Bacteroidota</taxon>
        <taxon>Bacteroidia</taxon>
        <taxon>Bacteroidales</taxon>
        <taxon>Prevotellaceae</taxon>
        <taxon>Segatella</taxon>
    </lineage>
</organism>
<evidence type="ECO:0000313" key="3">
    <source>
        <dbReference type="EMBL" id="RGW69108.1"/>
    </source>
</evidence>
<protein>
    <recommendedName>
        <fullName evidence="7">Tetratricopeptide repeat protein</fullName>
    </recommendedName>
</protein>
<gene>
    <name evidence="4" type="ORF">DW916_17080</name>
    <name evidence="3" type="ORF">DWV60_05360</name>
    <name evidence="2" type="ORF">LYY06_04030</name>
</gene>
<dbReference type="AlphaFoldDB" id="A0AA92UXV2"/>
<feature type="chain" id="PRO_5042788424" description="Tetratricopeptide repeat protein" evidence="1">
    <location>
        <begin position="22"/>
        <end position="467"/>
    </location>
</feature>
<evidence type="ECO:0000313" key="4">
    <source>
        <dbReference type="EMBL" id="RHA81236.1"/>
    </source>
</evidence>
<dbReference type="Proteomes" id="UP001200307">
    <property type="component" value="Unassembled WGS sequence"/>
</dbReference>
<name>A0AA92UXV2_9BACT</name>
<dbReference type="EMBL" id="JAJTVO010000005">
    <property type="protein sequence ID" value="MCE4121437.1"/>
    <property type="molecule type" value="Genomic_DNA"/>
</dbReference>
<dbReference type="EMBL" id="QSFW01000076">
    <property type="protein sequence ID" value="RHA81236.1"/>
    <property type="molecule type" value="Genomic_DNA"/>
</dbReference>